<dbReference type="Proteomes" id="UP000321577">
    <property type="component" value="Unassembled WGS sequence"/>
</dbReference>
<evidence type="ECO:0000313" key="2">
    <source>
        <dbReference type="Proteomes" id="UP000321577"/>
    </source>
</evidence>
<comment type="caution">
    <text evidence="1">The sequence shown here is derived from an EMBL/GenBank/DDBJ whole genome shotgun (WGS) entry which is preliminary data.</text>
</comment>
<keyword evidence="2" id="KW-1185">Reference proteome</keyword>
<name>A0A512MHK5_9BACT</name>
<protein>
    <submittedName>
        <fullName evidence="1">Uncharacterized protein</fullName>
    </submittedName>
</protein>
<dbReference type="AlphaFoldDB" id="A0A512MHK5"/>
<evidence type="ECO:0000313" key="1">
    <source>
        <dbReference type="EMBL" id="GEP46199.1"/>
    </source>
</evidence>
<reference evidence="1 2" key="1">
    <citation type="submission" date="2019-07" db="EMBL/GenBank/DDBJ databases">
        <title>Whole genome shotgun sequence of Brevifollis gellanilyticus NBRC 108608.</title>
        <authorList>
            <person name="Hosoyama A."/>
            <person name="Uohara A."/>
            <person name="Ohji S."/>
            <person name="Ichikawa N."/>
        </authorList>
    </citation>
    <scope>NUCLEOTIDE SEQUENCE [LARGE SCALE GENOMIC DNA]</scope>
    <source>
        <strain evidence="1 2">NBRC 108608</strain>
    </source>
</reference>
<sequence>MPVKWDAIQYLPDELVWMIPSSTYQGYEIIVAGDSRQPDQHLLEFAKRIMECRDHWVSQSRDFLWSFIDRSKFPPADENWYADAFRFESPGLFTIEFSHVADPYGLWTVMLRLCRQDEEGLGSYAVHEFRRCNS</sequence>
<accession>A0A512MHK5</accession>
<gene>
    <name evidence="1" type="ORF">BGE01nite_54900</name>
</gene>
<dbReference type="EMBL" id="BKAG01000076">
    <property type="protein sequence ID" value="GEP46199.1"/>
    <property type="molecule type" value="Genomic_DNA"/>
</dbReference>
<organism evidence="1 2">
    <name type="scientific">Brevifollis gellanilyticus</name>
    <dbReference type="NCBI Taxonomy" id="748831"/>
    <lineage>
        <taxon>Bacteria</taxon>
        <taxon>Pseudomonadati</taxon>
        <taxon>Verrucomicrobiota</taxon>
        <taxon>Verrucomicrobiia</taxon>
        <taxon>Verrucomicrobiales</taxon>
        <taxon>Verrucomicrobiaceae</taxon>
    </lineage>
</organism>
<proteinExistence type="predicted"/>